<name>W8TL43_PEPAC</name>
<keyword evidence="3" id="KW-1185">Reference proteome</keyword>
<dbReference type="PATRIC" id="fig|1286171.3.peg.1583"/>
<evidence type="ECO:0000256" key="1">
    <source>
        <dbReference type="SAM" id="Phobius"/>
    </source>
</evidence>
<gene>
    <name evidence="2" type="ORF">EAL2_c16320</name>
</gene>
<keyword evidence="1" id="KW-1133">Transmembrane helix</keyword>
<dbReference type="RefSeq" id="WP_025435901.1">
    <property type="nucleotide sequence ID" value="NZ_CP007452.1"/>
</dbReference>
<dbReference type="Proteomes" id="UP000019591">
    <property type="component" value="Chromosome"/>
</dbReference>
<evidence type="ECO:0000313" key="3">
    <source>
        <dbReference type="Proteomes" id="UP000019591"/>
    </source>
</evidence>
<dbReference type="AlphaFoldDB" id="W8TL43"/>
<dbReference type="EMBL" id="CP007452">
    <property type="protein sequence ID" value="AHM56927.1"/>
    <property type="molecule type" value="Genomic_DNA"/>
</dbReference>
<feature type="transmembrane region" description="Helical" evidence="1">
    <location>
        <begin position="15"/>
        <end position="36"/>
    </location>
</feature>
<dbReference type="OrthoDB" id="1946901at2"/>
<evidence type="ECO:0000313" key="2">
    <source>
        <dbReference type="EMBL" id="AHM56927.1"/>
    </source>
</evidence>
<dbReference type="STRING" id="1286171.EAL2_c16320"/>
<dbReference type="HOGENOM" id="CLU_504085_0_0_9"/>
<keyword evidence="1" id="KW-0472">Membrane</keyword>
<organism evidence="2 3">
    <name type="scientific">Peptoclostridium acidaminophilum DSM 3953</name>
    <dbReference type="NCBI Taxonomy" id="1286171"/>
    <lineage>
        <taxon>Bacteria</taxon>
        <taxon>Bacillati</taxon>
        <taxon>Bacillota</taxon>
        <taxon>Clostridia</taxon>
        <taxon>Peptostreptococcales</taxon>
        <taxon>Peptoclostridiaceae</taxon>
        <taxon>Peptoclostridium</taxon>
    </lineage>
</organism>
<dbReference type="KEGG" id="eac:EAL2_c16320"/>
<proteinExistence type="predicted"/>
<keyword evidence="1" id="KW-0812">Transmembrane</keyword>
<sequence>MGSIKKIISRENGSVLLYSLLMVFVLTMLGVSVIGLSMSNFKMGRLASEKNKAFYISDAAVEHAMWVIDDETAKAEKKAREWADGGFVSKLSGESISEENVNALVEAEFKRVYFGTLLGLDNLLDGSMLKYEPIYDDKGKKTGEKLNLDKTFTAYKSFETEKFKKESLSDDISDRINDFKYESEFGGESGNLKKISVKKSEYVISDDKDEDGESVSYDRITVSIESEGSYNKIGKALEASLDITLPEYEYTSNITYKNEIYSKAIMTRGDIFVTGANVQIHEGDMYTYGTSQVSDEAVKEYIGGIVVGYDKDKLEKIIKQNKYIEEDEINTVMEYLKLPDNKGNNGNNGNVLLHVVKGNISTRAEGPVTNSDAKINVGGETLVGTRDNDIFNQFDGEKVKEKESIVLEKGKGQGQVVYVKTKDIYIYEGDKNKLYIREGNFDVSKELPNNIEGTIFTTGNIFVTGGFNFEGSLIAGGNIIFYGEGVKHITYKSMNGYEKLSDFYIVNEDNGDNTNIPGDSEADEVLSKKSYKVNYWREAK</sequence>
<accession>W8TL43</accession>
<reference evidence="2 3" key="1">
    <citation type="journal article" date="2014" name="Genome Announc.">
        <title>Complete Genome Sequence of Amino Acid-Utilizing Eubacterium acidaminophilum al-2 (DSM 3953).</title>
        <authorList>
            <person name="Poehlein A."/>
            <person name="Andreesen J.R."/>
            <person name="Daniel R."/>
        </authorList>
    </citation>
    <scope>NUCLEOTIDE SEQUENCE [LARGE SCALE GENOMIC DNA]</scope>
    <source>
        <strain evidence="2 3">DSM 3953</strain>
    </source>
</reference>
<protein>
    <submittedName>
        <fullName evidence="2">Uncharacterized protein</fullName>
    </submittedName>
</protein>